<dbReference type="WBParaSite" id="HPBE_0001607801-mRNA-1">
    <property type="protein sequence ID" value="HPBE_0001607801-mRNA-1"/>
    <property type="gene ID" value="HPBE_0001607801"/>
</dbReference>
<feature type="region of interest" description="Disordered" evidence="1">
    <location>
        <begin position="127"/>
        <end position="156"/>
    </location>
</feature>
<name>A0A183G3R8_HELPZ</name>
<evidence type="ECO:0000256" key="1">
    <source>
        <dbReference type="SAM" id="MobiDB-lite"/>
    </source>
</evidence>
<dbReference type="AlphaFoldDB" id="A0A183G3R8"/>
<dbReference type="Proteomes" id="UP000050761">
    <property type="component" value="Unassembled WGS sequence"/>
</dbReference>
<accession>A0A3P8A081</accession>
<evidence type="ECO:0000313" key="5">
    <source>
        <dbReference type="WBParaSite" id="HPBE_0001607801-mRNA-1"/>
    </source>
</evidence>
<evidence type="ECO:0000313" key="3">
    <source>
        <dbReference type="EMBL" id="VDP04861.1"/>
    </source>
</evidence>
<reference evidence="5" key="2">
    <citation type="submission" date="2019-09" db="UniProtKB">
        <authorList>
            <consortium name="WormBaseParasite"/>
        </authorList>
    </citation>
    <scope>IDENTIFICATION</scope>
</reference>
<reference evidence="3 4" key="1">
    <citation type="submission" date="2018-11" db="EMBL/GenBank/DDBJ databases">
        <authorList>
            <consortium name="Pathogen Informatics"/>
        </authorList>
    </citation>
    <scope>NUCLEOTIDE SEQUENCE [LARGE SCALE GENOMIC DNA]</scope>
</reference>
<feature type="chain" id="PRO_5044551869" evidence="2">
    <location>
        <begin position="21"/>
        <end position="156"/>
    </location>
</feature>
<proteinExistence type="predicted"/>
<evidence type="ECO:0000313" key="4">
    <source>
        <dbReference type="Proteomes" id="UP000050761"/>
    </source>
</evidence>
<accession>A0A183G3R8</accession>
<protein>
    <submittedName>
        <fullName evidence="3 5">Uncharacterized protein</fullName>
    </submittedName>
</protein>
<feature type="signal peptide" evidence="2">
    <location>
        <begin position="1"/>
        <end position="20"/>
    </location>
</feature>
<dbReference type="EMBL" id="UZAH01029211">
    <property type="protein sequence ID" value="VDP04861.1"/>
    <property type="molecule type" value="Genomic_DNA"/>
</dbReference>
<organism evidence="4 5">
    <name type="scientific">Heligmosomoides polygyrus</name>
    <name type="common">Parasitic roundworm</name>
    <dbReference type="NCBI Taxonomy" id="6339"/>
    <lineage>
        <taxon>Eukaryota</taxon>
        <taxon>Metazoa</taxon>
        <taxon>Ecdysozoa</taxon>
        <taxon>Nematoda</taxon>
        <taxon>Chromadorea</taxon>
        <taxon>Rhabditida</taxon>
        <taxon>Rhabditina</taxon>
        <taxon>Rhabditomorpha</taxon>
        <taxon>Strongyloidea</taxon>
        <taxon>Heligmosomidae</taxon>
        <taxon>Heligmosomoides</taxon>
    </lineage>
</organism>
<feature type="compositionally biased region" description="Polar residues" evidence="1">
    <location>
        <begin position="145"/>
        <end position="156"/>
    </location>
</feature>
<keyword evidence="4" id="KW-1185">Reference proteome</keyword>
<gene>
    <name evidence="3" type="ORF">HPBE_LOCUS16077</name>
</gene>
<evidence type="ECO:0000256" key="2">
    <source>
        <dbReference type="SAM" id="SignalP"/>
    </source>
</evidence>
<keyword evidence="2" id="KW-0732">Signal</keyword>
<sequence length="156" mass="17386">MDSLLLLCRVDAFLVRGAACSCTLCVDVFAPVRIVGRTKSLHSIDWEYIVRRFEAASKVSPRPFGQSGWLPRSNTAALKGLIPLTPKEPLFLQRWEDEYGETAKISGPASVEDLMMQARKIKYDVIGPTETRRHHPYTPPTTPEKNCSSEHATAGE</sequence>